<dbReference type="InterPro" id="IPR013321">
    <property type="entry name" value="Arc_rbn_hlx_hlx"/>
</dbReference>
<evidence type="ECO:0000259" key="2">
    <source>
        <dbReference type="Pfam" id="PF01402"/>
    </source>
</evidence>
<evidence type="ECO:0000313" key="3">
    <source>
        <dbReference type="EMBL" id="CAB5012245.1"/>
    </source>
</evidence>
<dbReference type="CDD" id="cd22231">
    <property type="entry name" value="RHH_NikR_HicB-like"/>
    <property type="match status" value="1"/>
</dbReference>
<protein>
    <submittedName>
        <fullName evidence="3">Unannotated protein</fullName>
    </submittedName>
</protein>
<dbReference type="InterPro" id="IPR002145">
    <property type="entry name" value="CopG"/>
</dbReference>
<proteinExistence type="predicted"/>
<dbReference type="AlphaFoldDB" id="A0A6J7Q5I0"/>
<organism evidence="3">
    <name type="scientific">freshwater metagenome</name>
    <dbReference type="NCBI Taxonomy" id="449393"/>
    <lineage>
        <taxon>unclassified sequences</taxon>
        <taxon>metagenomes</taxon>
        <taxon>ecological metagenomes</taxon>
    </lineage>
</organism>
<sequence>MTSPTIKGQPVSDEQRQAWSDEAEAGYPVELLRKRGRQPLGDEPSTVVPVRLDADLLKALGARAEAEHGSRSEAIRAAIRAWLGAA</sequence>
<dbReference type="GO" id="GO:0006355">
    <property type="term" value="P:regulation of DNA-templated transcription"/>
    <property type="evidence" value="ECO:0007669"/>
    <property type="project" value="InterPro"/>
</dbReference>
<gene>
    <name evidence="3" type="ORF">UFOPK4061_00932</name>
</gene>
<evidence type="ECO:0000256" key="1">
    <source>
        <dbReference type="SAM" id="MobiDB-lite"/>
    </source>
</evidence>
<accession>A0A6J7Q5I0</accession>
<dbReference type="EMBL" id="CAFBPD010000155">
    <property type="protein sequence ID" value="CAB5012245.1"/>
    <property type="molecule type" value="Genomic_DNA"/>
</dbReference>
<feature type="region of interest" description="Disordered" evidence="1">
    <location>
        <begin position="1"/>
        <end position="23"/>
    </location>
</feature>
<dbReference type="Pfam" id="PF01402">
    <property type="entry name" value="RHH_1"/>
    <property type="match status" value="1"/>
</dbReference>
<feature type="domain" description="Ribbon-helix-helix protein CopG" evidence="2">
    <location>
        <begin position="48"/>
        <end position="84"/>
    </location>
</feature>
<dbReference type="Gene3D" id="1.10.1220.10">
    <property type="entry name" value="Met repressor-like"/>
    <property type="match status" value="1"/>
</dbReference>
<name>A0A6J7Q5I0_9ZZZZ</name>
<reference evidence="3" key="1">
    <citation type="submission" date="2020-05" db="EMBL/GenBank/DDBJ databases">
        <authorList>
            <person name="Chiriac C."/>
            <person name="Salcher M."/>
            <person name="Ghai R."/>
            <person name="Kavagutti S V."/>
        </authorList>
    </citation>
    <scope>NUCLEOTIDE SEQUENCE</scope>
</reference>